<proteinExistence type="predicted"/>
<evidence type="ECO:0000313" key="3">
    <source>
        <dbReference type="Proteomes" id="UP001347796"/>
    </source>
</evidence>
<protein>
    <submittedName>
        <fullName evidence="2">Uncharacterized protein</fullName>
    </submittedName>
</protein>
<keyword evidence="3" id="KW-1185">Reference proteome</keyword>
<dbReference type="AlphaFoldDB" id="A0AAN8P800"/>
<comment type="caution">
    <text evidence="2">The sequence shown here is derived from an EMBL/GenBank/DDBJ whole genome shotgun (WGS) entry which is preliminary data.</text>
</comment>
<dbReference type="Proteomes" id="UP001347796">
    <property type="component" value="Unassembled WGS sequence"/>
</dbReference>
<sequence>MLFQISDQYQYPLKKERKRSDDRNIYRLQDKDRKLPIPAAFFSDGEKDAYRKNRLVETRLHSDLLNLTHQQTLVEKSIRVDASKFKMDKSSFIQSYLIHKYETMKRNYYMRKLPDSSSEKRRKVSVVLHRASVKDHPVNGIKTSDVYRPASAMSVNQSSMSKIKFLRPHTTTPRHSLERSSYRSKSADTRADTGTLAIEARSPRQNSHVFYQPLNDLNTHRTNDSQSHKDCLESEDDVFKMFTDAEIRHTTKTYNRHLLRQELLRYRNSQTKINKYIAEIKGCRG</sequence>
<feature type="region of interest" description="Disordered" evidence="1">
    <location>
        <begin position="168"/>
        <end position="191"/>
    </location>
</feature>
<evidence type="ECO:0000256" key="1">
    <source>
        <dbReference type="SAM" id="MobiDB-lite"/>
    </source>
</evidence>
<organism evidence="2 3">
    <name type="scientific">Patella caerulea</name>
    <name type="common">Rayed Mediterranean limpet</name>
    <dbReference type="NCBI Taxonomy" id="87958"/>
    <lineage>
        <taxon>Eukaryota</taxon>
        <taxon>Metazoa</taxon>
        <taxon>Spiralia</taxon>
        <taxon>Lophotrochozoa</taxon>
        <taxon>Mollusca</taxon>
        <taxon>Gastropoda</taxon>
        <taxon>Patellogastropoda</taxon>
        <taxon>Patelloidea</taxon>
        <taxon>Patellidae</taxon>
        <taxon>Patella</taxon>
    </lineage>
</organism>
<gene>
    <name evidence="2" type="ORF">SNE40_018465</name>
</gene>
<reference evidence="2 3" key="1">
    <citation type="submission" date="2024-01" db="EMBL/GenBank/DDBJ databases">
        <title>The genome of the rayed Mediterranean limpet Patella caerulea (Linnaeus, 1758).</title>
        <authorList>
            <person name="Anh-Thu Weber A."/>
            <person name="Halstead-Nussloch G."/>
        </authorList>
    </citation>
    <scope>NUCLEOTIDE SEQUENCE [LARGE SCALE GENOMIC DNA]</scope>
    <source>
        <strain evidence="2">AATW-2023a</strain>
        <tissue evidence="2">Whole specimen</tissue>
    </source>
</reference>
<accession>A0AAN8P800</accession>
<name>A0AAN8P800_PATCE</name>
<dbReference type="EMBL" id="JAZGQO010000014">
    <property type="protein sequence ID" value="KAK6169949.1"/>
    <property type="molecule type" value="Genomic_DNA"/>
</dbReference>
<feature type="compositionally biased region" description="Basic and acidic residues" evidence="1">
    <location>
        <begin position="175"/>
        <end position="191"/>
    </location>
</feature>
<evidence type="ECO:0000313" key="2">
    <source>
        <dbReference type="EMBL" id="KAK6169949.1"/>
    </source>
</evidence>